<proteinExistence type="predicted"/>
<keyword evidence="3" id="KW-1185">Reference proteome</keyword>
<dbReference type="GeneID" id="36545987"/>
<feature type="region of interest" description="Disordered" evidence="1">
    <location>
        <begin position="34"/>
        <end position="57"/>
    </location>
</feature>
<accession>A0A2I1DDM7</accession>
<dbReference type="OrthoDB" id="5394455at2759"/>
<gene>
    <name evidence="2" type="ORF">P168DRAFT_300767</name>
</gene>
<protein>
    <submittedName>
        <fullName evidence="2">Uncharacterized protein</fullName>
    </submittedName>
</protein>
<dbReference type="RefSeq" id="XP_024696581.1">
    <property type="nucleotide sequence ID" value="XM_024838463.1"/>
</dbReference>
<reference evidence="2" key="1">
    <citation type="submission" date="2016-12" db="EMBL/GenBank/DDBJ databases">
        <title>The genomes of Aspergillus section Nigri reveals drivers in fungal speciation.</title>
        <authorList>
            <consortium name="DOE Joint Genome Institute"/>
            <person name="Vesth T.C."/>
            <person name="Nybo J."/>
            <person name="Theobald S."/>
            <person name="Brandl J."/>
            <person name="Frisvad J.C."/>
            <person name="Nielsen K.F."/>
            <person name="Lyhne E.K."/>
            <person name="Kogle M.E."/>
            <person name="Kuo A."/>
            <person name="Riley R."/>
            <person name="Clum A."/>
            <person name="Nolan M."/>
            <person name="Lipzen A."/>
            <person name="Salamov A."/>
            <person name="Henrissat B."/>
            <person name="Wiebenga A."/>
            <person name="De vries R.P."/>
            <person name="Grigoriev I.V."/>
            <person name="Mortensen U.H."/>
            <person name="Andersen M.R."/>
            <person name="Baker S.E."/>
        </authorList>
    </citation>
    <scope>NUCLEOTIDE SEQUENCE</scope>
    <source>
        <strain evidence="2">IBT 28561</strain>
    </source>
</reference>
<dbReference type="VEuPathDB" id="FungiDB:P168DRAFT_300767"/>
<evidence type="ECO:0000313" key="3">
    <source>
        <dbReference type="Proteomes" id="UP000234254"/>
    </source>
</evidence>
<dbReference type="Proteomes" id="UP000234254">
    <property type="component" value="Unassembled WGS sequence"/>
</dbReference>
<evidence type="ECO:0000256" key="1">
    <source>
        <dbReference type="SAM" id="MobiDB-lite"/>
    </source>
</evidence>
<evidence type="ECO:0000313" key="2">
    <source>
        <dbReference type="EMBL" id="PKY07987.1"/>
    </source>
</evidence>
<sequence length="105" mass="11702">MQVAQILSDLTSLQVCDHHDALALVTVNERIPRTHTAEGGASPAKSASVDPTEQTVHDDLRRATELVELHYEIKARHADGMVDDDLAKARDEVDRVLMEMEEDAW</sequence>
<organism evidence="2 3">
    <name type="scientific">Aspergillus campestris (strain IBT 28561)</name>
    <dbReference type="NCBI Taxonomy" id="1392248"/>
    <lineage>
        <taxon>Eukaryota</taxon>
        <taxon>Fungi</taxon>
        <taxon>Dikarya</taxon>
        <taxon>Ascomycota</taxon>
        <taxon>Pezizomycotina</taxon>
        <taxon>Eurotiomycetes</taxon>
        <taxon>Eurotiomycetidae</taxon>
        <taxon>Eurotiales</taxon>
        <taxon>Aspergillaceae</taxon>
        <taxon>Aspergillus</taxon>
        <taxon>Aspergillus subgen. Circumdati</taxon>
    </lineage>
</organism>
<dbReference type="EMBL" id="MSFM01000001">
    <property type="protein sequence ID" value="PKY07987.1"/>
    <property type="molecule type" value="Genomic_DNA"/>
</dbReference>
<comment type="caution">
    <text evidence="2">The sequence shown here is derived from an EMBL/GenBank/DDBJ whole genome shotgun (WGS) entry which is preliminary data.</text>
</comment>
<name>A0A2I1DDM7_ASPC2</name>
<dbReference type="AlphaFoldDB" id="A0A2I1DDM7"/>